<keyword evidence="2" id="KW-1185">Reference proteome</keyword>
<reference evidence="1" key="1">
    <citation type="journal article" date="2017" name="Nature">
        <title>The genome of Chenopodium quinoa.</title>
        <authorList>
            <person name="Jarvis D.E."/>
            <person name="Ho Y.S."/>
            <person name="Lightfoot D.J."/>
            <person name="Schmoeckel S.M."/>
            <person name="Li B."/>
            <person name="Borm T.J.A."/>
            <person name="Ohyanagi H."/>
            <person name="Mineta K."/>
            <person name="Michell C.T."/>
            <person name="Saber N."/>
            <person name="Kharbatia N.M."/>
            <person name="Rupper R.R."/>
            <person name="Sharp A.R."/>
            <person name="Dally N."/>
            <person name="Boughton B.A."/>
            <person name="Woo Y.H."/>
            <person name="Gao G."/>
            <person name="Schijlen E.G.W.M."/>
            <person name="Guo X."/>
            <person name="Momin A.A."/>
            <person name="Negrao S."/>
            <person name="Al-Babili S."/>
            <person name="Gehring C."/>
            <person name="Roessner U."/>
            <person name="Jung C."/>
            <person name="Murphy K."/>
            <person name="Arold S.T."/>
            <person name="Gojobori T."/>
            <person name="van der Linden C.G."/>
            <person name="van Loo E.N."/>
            <person name="Jellen E.N."/>
            <person name="Maughan P.J."/>
            <person name="Tester M."/>
        </authorList>
    </citation>
    <scope>NUCLEOTIDE SEQUENCE [LARGE SCALE GENOMIC DNA]</scope>
    <source>
        <strain evidence="1">cv. PI 614886</strain>
    </source>
</reference>
<dbReference type="Proteomes" id="UP000596660">
    <property type="component" value="Unplaced"/>
</dbReference>
<dbReference type="AlphaFoldDB" id="A0A803MRQ8"/>
<dbReference type="PANTHER" id="PTHR31286:SF167">
    <property type="entry name" value="OS09G0268800 PROTEIN"/>
    <property type="match status" value="1"/>
</dbReference>
<accession>A0A803MRQ8</accession>
<reference evidence="1" key="2">
    <citation type="submission" date="2021-03" db="UniProtKB">
        <authorList>
            <consortium name="EnsemblPlants"/>
        </authorList>
    </citation>
    <scope>IDENTIFICATION</scope>
</reference>
<dbReference type="PANTHER" id="PTHR31286">
    <property type="entry name" value="GLYCINE-RICH CELL WALL STRUCTURAL PROTEIN 1.8-LIKE"/>
    <property type="match status" value="1"/>
</dbReference>
<dbReference type="Gramene" id="AUR62033959-RA">
    <property type="protein sequence ID" value="AUR62033959-RA:cds"/>
    <property type="gene ID" value="AUR62033959"/>
</dbReference>
<sequence>MVTPTSLFLLRFTVEEDCNALLRYGHTNYKGAIFIFKRCLVGHALRSMNFDGAYLWIQVEGLPVHYNSVSIASRALSKIGRVLCFDNESLDPPIRGAHRAKVWISLNRPLIPGFYFEYEKGSFEWVDFRYEGVFVLCRVCGKIGHKEKYCKLCPQKRSREF</sequence>
<organism evidence="1 2">
    <name type="scientific">Chenopodium quinoa</name>
    <name type="common">Quinoa</name>
    <dbReference type="NCBI Taxonomy" id="63459"/>
    <lineage>
        <taxon>Eukaryota</taxon>
        <taxon>Viridiplantae</taxon>
        <taxon>Streptophyta</taxon>
        <taxon>Embryophyta</taxon>
        <taxon>Tracheophyta</taxon>
        <taxon>Spermatophyta</taxon>
        <taxon>Magnoliopsida</taxon>
        <taxon>eudicotyledons</taxon>
        <taxon>Gunneridae</taxon>
        <taxon>Pentapetalae</taxon>
        <taxon>Caryophyllales</taxon>
        <taxon>Chenopodiaceae</taxon>
        <taxon>Chenopodioideae</taxon>
        <taxon>Atripliceae</taxon>
        <taxon>Chenopodium</taxon>
    </lineage>
</organism>
<evidence type="ECO:0008006" key="3">
    <source>
        <dbReference type="Google" id="ProtNLM"/>
    </source>
</evidence>
<proteinExistence type="predicted"/>
<protein>
    <recommendedName>
        <fullName evidence="3">CCHC-type domain-containing protein</fullName>
    </recommendedName>
</protein>
<evidence type="ECO:0000313" key="2">
    <source>
        <dbReference type="Proteomes" id="UP000596660"/>
    </source>
</evidence>
<evidence type="ECO:0000313" key="1">
    <source>
        <dbReference type="EnsemblPlants" id="AUR62033959-RA:cds"/>
    </source>
</evidence>
<dbReference type="EnsemblPlants" id="AUR62033959-RA">
    <property type="protein sequence ID" value="AUR62033959-RA:cds"/>
    <property type="gene ID" value="AUR62033959"/>
</dbReference>
<dbReference type="InterPro" id="IPR040256">
    <property type="entry name" value="At4g02000-like"/>
</dbReference>
<name>A0A803MRQ8_CHEQI</name>